<dbReference type="InterPro" id="IPR013840">
    <property type="entry name" value="DNAligase_N"/>
</dbReference>
<feature type="domain" description="NAD-dependent DNA ligase N-terminal" evidence="3">
    <location>
        <begin position="50"/>
        <end position="216"/>
    </location>
</feature>
<dbReference type="EMBL" id="LHZB01000085">
    <property type="protein sequence ID" value="KXV02730.1"/>
    <property type="molecule type" value="Genomic_DNA"/>
</dbReference>
<gene>
    <name evidence="4" type="ORF">AD929_01930</name>
</gene>
<keyword evidence="2" id="KW-0234">DNA repair</keyword>
<accession>A0A149QZJ6</accession>
<dbReference type="Proteomes" id="UP000075573">
    <property type="component" value="Unassembled WGS sequence"/>
</dbReference>
<evidence type="ECO:0000313" key="4">
    <source>
        <dbReference type="EMBL" id="KXV02730.1"/>
    </source>
</evidence>
<evidence type="ECO:0000256" key="2">
    <source>
        <dbReference type="ARBA" id="ARBA00023204"/>
    </source>
</evidence>
<feature type="non-terminal residue" evidence="4">
    <location>
        <position position="216"/>
    </location>
</feature>
<dbReference type="InterPro" id="IPR013839">
    <property type="entry name" value="DNAligase_adenylation"/>
</dbReference>
<dbReference type="SUPFAM" id="SSF56091">
    <property type="entry name" value="DNA ligase/mRNA capping enzyme, catalytic domain"/>
    <property type="match status" value="1"/>
</dbReference>
<dbReference type="Pfam" id="PF01653">
    <property type="entry name" value="DNA_ligase_aden"/>
    <property type="match status" value="1"/>
</dbReference>
<proteinExistence type="predicted"/>
<dbReference type="PROSITE" id="PS01055">
    <property type="entry name" value="DNA_LIGASE_N1"/>
    <property type="match status" value="1"/>
</dbReference>
<dbReference type="Gene3D" id="1.10.287.610">
    <property type="entry name" value="Helix hairpin bin"/>
    <property type="match status" value="1"/>
</dbReference>
<sequence length="216" mass="22933">MYGDPVDISMSLCHTIHEFETTGKLMTTKSTPTAGSDLSAITSARPGAASPEVALKRLAGRISAWDHAYHTLDMPAVDDATYDAARREYRALLEANPELDDILATKVGAAPAAGFATGAHTSRMMSLDNIFEEQGLLDFNAAVTAALRLPAGEEVVYCAEPKIDGLSLALTYEAGTLTGARTRGDGDVGEDVLANAMVIPDIPRQLKAPFPDRLEV</sequence>
<dbReference type="GO" id="GO:0003911">
    <property type="term" value="F:DNA ligase (NAD+) activity"/>
    <property type="evidence" value="ECO:0007669"/>
    <property type="project" value="InterPro"/>
</dbReference>
<protein>
    <recommendedName>
        <fullName evidence="3">NAD-dependent DNA ligase N-terminal domain-containing protein</fullName>
    </recommendedName>
</protein>
<evidence type="ECO:0000256" key="1">
    <source>
        <dbReference type="ARBA" id="ARBA00022763"/>
    </source>
</evidence>
<dbReference type="AlphaFoldDB" id="A0A149QZJ6"/>
<evidence type="ECO:0000259" key="3">
    <source>
        <dbReference type="SMART" id="SM00532"/>
    </source>
</evidence>
<dbReference type="GO" id="GO:0006281">
    <property type="term" value="P:DNA repair"/>
    <property type="evidence" value="ECO:0007669"/>
    <property type="project" value="UniProtKB-KW"/>
</dbReference>
<name>A0A149QZJ6_9PROT</name>
<dbReference type="InterPro" id="IPR018239">
    <property type="entry name" value="DNA_ligase_AS"/>
</dbReference>
<organism evidence="4 5">
    <name type="scientific">Gluconobacter potus</name>
    <dbReference type="NCBI Taxonomy" id="2724927"/>
    <lineage>
        <taxon>Bacteria</taxon>
        <taxon>Pseudomonadati</taxon>
        <taxon>Pseudomonadota</taxon>
        <taxon>Alphaproteobacteria</taxon>
        <taxon>Acetobacterales</taxon>
        <taxon>Acetobacteraceae</taxon>
        <taxon>Gluconobacter</taxon>
    </lineage>
</organism>
<keyword evidence="1" id="KW-0227">DNA damage</keyword>
<reference evidence="4 5" key="1">
    <citation type="submission" date="2015-06" db="EMBL/GenBank/DDBJ databases">
        <title>Improved classification and identification of acetic acid bacteria using matrix-assisted laser desorption/ionization time-of-flight mass spectrometry; Gluconobacter nephelii and Gluconobacter uchimurae are later heterotypic synonyms of Gluconobacter japonicus and Gluconobacter oxydans, respectively.</title>
        <authorList>
            <person name="Li L."/>
            <person name="Cleenwerck I."/>
            <person name="De Vuyst L."/>
            <person name="Vandamme P."/>
        </authorList>
    </citation>
    <scope>NUCLEOTIDE SEQUENCE [LARGE SCALE GENOMIC DNA]</scope>
    <source>
        <strain evidence="4 5">LMG 1764</strain>
    </source>
</reference>
<comment type="caution">
    <text evidence="4">The sequence shown here is derived from an EMBL/GenBank/DDBJ whole genome shotgun (WGS) entry which is preliminary data.</text>
</comment>
<dbReference type="SMART" id="SM00532">
    <property type="entry name" value="LIGANc"/>
    <property type="match status" value="1"/>
</dbReference>
<evidence type="ECO:0000313" key="5">
    <source>
        <dbReference type="Proteomes" id="UP000075573"/>
    </source>
</evidence>
<dbReference type="Gene3D" id="3.30.470.30">
    <property type="entry name" value="DNA ligase/mRNA capping enzyme"/>
    <property type="match status" value="1"/>
</dbReference>